<comment type="caution">
    <text evidence="1">The sequence shown here is derived from an EMBL/GenBank/DDBJ whole genome shotgun (WGS) entry which is preliminary data.</text>
</comment>
<name>A0ABW2EK14_9BACI</name>
<organism evidence="1 2">
    <name type="scientific">Halobacillus seohaensis</name>
    <dbReference type="NCBI Taxonomy" id="447421"/>
    <lineage>
        <taxon>Bacteria</taxon>
        <taxon>Bacillati</taxon>
        <taxon>Bacillota</taxon>
        <taxon>Bacilli</taxon>
        <taxon>Bacillales</taxon>
        <taxon>Bacillaceae</taxon>
        <taxon>Halobacillus</taxon>
    </lineage>
</organism>
<dbReference type="RefSeq" id="WP_204707058.1">
    <property type="nucleotide sequence ID" value="NZ_JBHSZV010000031.1"/>
</dbReference>
<gene>
    <name evidence="1" type="ORF">ACFQIC_12345</name>
</gene>
<sequence>MDQNRHIQYVLSQLMTMDEITIEDHPHLPYGKKVVDQHGDYVIVCWDKKKKHVTYTFKGMESHFFIFEK</sequence>
<dbReference type="Proteomes" id="UP001596410">
    <property type="component" value="Unassembled WGS sequence"/>
</dbReference>
<evidence type="ECO:0000313" key="2">
    <source>
        <dbReference type="Proteomes" id="UP001596410"/>
    </source>
</evidence>
<protein>
    <submittedName>
        <fullName evidence="1">Uncharacterized protein</fullName>
    </submittedName>
</protein>
<evidence type="ECO:0000313" key="1">
    <source>
        <dbReference type="EMBL" id="MFC7062643.1"/>
    </source>
</evidence>
<proteinExistence type="predicted"/>
<keyword evidence="2" id="KW-1185">Reference proteome</keyword>
<reference evidence="2" key="1">
    <citation type="journal article" date="2019" name="Int. J. Syst. Evol. Microbiol.">
        <title>The Global Catalogue of Microorganisms (GCM) 10K type strain sequencing project: providing services to taxonomists for standard genome sequencing and annotation.</title>
        <authorList>
            <consortium name="The Broad Institute Genomics Platform"/>
            <consortium name="The Broad Institute Genome Sequencing Center for Infectious Disease"/>
            <person name="Wu L."/>
            <person name="Ma J."/>
        </authorList>
    </citation>
    <scope>NUCLEOTIDE SEQUENCE [LARGE SCALE GENOMIC DNA]</scope>
    <source>
        <strain evidence="2">CGMCC 4.1621</strain>
    </source>
</reference>
<dbReference type="EMBL" id="JBHSZV010000031">
    <property type="protein sequence ID" value="MFC7062643.1"/>
    <property type="molecule type" value="Genomic_DNA"/>
</dbReference>
<accession>A0ABW2EK14</accession>